<sequence length="148" mass="16213">MAVCCLVYSFASVTAERRRQLYTVVTGIILSGIAATLLKHTVHRIRPYHMYPVIHHLGPGGGWSFPSGHTCDAFALATTISLSFAGRNSSLWLVYWAVLVGVSRVYLGVHYPSDVLGGLSTGCGMAILGYLLVNFYYQPQIKYDTGRP</sequence>
<evidence type="ECO:0000256" key="6">
    <source>
        <dbReference type="ARBA" id="ARBA00023136"/>
    </source>
</evidence>
<keyword evidence="2" id="KW-1003">Cell membrane</keyword>
<keyword evidence="3 7" id="KW-0812">Transmembrane</keyword>
<dbReference type="SUPFAM" id="SSF48317">
    <property type="entry name" value="Acid phosphatase/Vanadium-dependent haloperoxidase"/>
    <property type="match status" value="1"/>
</dbReference>
<dbReference type="AlphaFoldDB" id="A0A7L5E0Z9"/>
<feature type="transmembrane region" description="Helical" evidence="7">
    <location>
        <begin position="21"/>
        <end position="38"/>
    </location>
</feature>
<keyword evidence="6 7" id="KW-0472">Membrane</keyword>
<dbReference type="SMART" id="SM00014">
    <property type="entry name" value="acidPPc"/>
    <property type="match status" value="1"/>
</dbReference>
<evidence type="ECO:0000259" key="8">
    <source>
        <dbReference type="SMART" id="SM00014"/>
    </source>
</evidence>
<dbReference type="GO" id="GO:0016787">
    <property type="term" value="F:hydrolase activity"/>
    <property type="evidence" value="ECO:0007669"/>
    <property type="project" value="UniProtKB-KW"/>
</dbReference>
<dbReference type="Proteomes" id="UP000503278">
    <property type="component" value="Chromosome"/>
</dbReference>
<feature type="transmembrane region" description="Helical" evidence="7">
    <location>
        <begin position="91"/>
        <end position="109"/>
    </location>
</feature>
<protein>
    <submittedName>
        <fullName evidence="9">Phosphatase PAP2 family protein</fullName>
    </submittedName>
</protein>
<evidence type="ECO:0000256" key="7">
    <source>
        <dbReference type="SAM" id="Phobius"/>
    </source>
</evidence>
<evidence type="ECO:0000256" key="5">
    <source>
        <dbReference type="ARBA" id="ARBA00022989"/>
    </source>
</evidence>
<dbReference type="Pfam" id="PF01569">
    <property type="entry name" value="PAP2"/>
    <property type="match status" value="1"/>
</dbReference>
<keyword evidence="5 7" id="KW-1133">Transmembrane helix</keyword>
<gene>
    <name evidence="9" type="ORF">HH214_09305</name>
</gene>
<evidence type="ECO:0000256" key="3">
    <source>
        <dbReference type="ARBA" id="ARBA00022692"/>
    </source>
</evidence>
<proteinExistence type="predicted"/>
<keyword evidence="10" id="KW-1185">Reference proteome</keyword>
<dbReference type="GO" id="GO:0005886">
    <property type="term" value="C:plasma membrane"/>
    <property type="evidence" value="ECO:0007669"/>
    <property type="project" value="UniProtKB-SubCell"/>
</dbReference>
<dbReference type="KEGG" id="mrob:HH214_09305"/>
<dbReference type="PANTHER" id="PTHR14969">
    <property type="entry name" value="SPHINGOSINE-1-PHOSPHATE PHOSPHOHYDROLASE"/>
    <property type="match status" value="1"/>
</dbReference>
<dbReference type="RefSeq" id="WP_169607138.1">
    <property type="nucleotide sequence ID" value="NZ_CP051682.1"/>
</dbReference>
<keyword evidence="4" id="KW-0378">Hydrolase</keyword>
<feature type="transmembrane region" description="Helical" evidence="7">
    <location>
        <begin position="115"/>
        <end position="137"/>
    </location>
</feature>
<reference evidence="9 10" key="1">
    <citation type="submission" date="2020-04" db="EMBL/GenBank/DDBJ databases">
        <title>Genome sequencing of novel species.</title>
        <authorList>
            <person name="Heo J."/>
            <person name="Kim S.-J."/>
            <person name="Kim J.-S."/>
            <person name="Hong S.-B."/>
            <person name="Kwon S.-W."/>
        </authorList>
    </citation>
    <scope>NUCLEOTIDE SEQUENCE [LARGE SCALE GENOMIC DNA]</scope>
    <source>
        <strain evidence="9 10">F39-2</strain>
    </source>
</reference>
<evidence type="ECO:0000256" key="2">
    <source>
        <dbReference type="ARBA" id="ARBA00022475"/>
    </source>
</evidence>
<dbReference type="EMBL" id="CP051682">
    <property type="protein sequence ID" value="QJD96057.1"/>
    <property type="molecule type" value="Genomic_DNA"/>
</dbReference>
<accession>A0A7L5E0Z9</accession>
<name>A0A7L5E0Z9_9SPHI</name>
<evidence type="ECO:0000256" key="1">
    <source>
        <dbReference type="ARBA" id="ARBA00004651"/>
    </source>
</evidence>
<dbReference type="InterPro" id="IPR036938">
    <property type="entry name" value="PAP2/HPO_sf"/>
</dbReference>
<comment type="subcellular location">
    <subcellularLocation>
        <location evidence="1">Cell membrane</location>
        <topology evidence="1">Multi-pass membrane protein</topology>
    </subcellularLocation>
</comment>
<dbReference type="PANTHER" id="PTHR14969:SF62">
    <property type="entry name" value="DECAPRENYLPHOSPHORYL-5-PHOSPHORIBOSE PHOSPHATASE RV3807C-RELATED"/>
    <property type="match status" value="1"/>
</dbReference>
<evidence type="ECO:0000313" key="10">
    <source>
        <dbReference type="Proteomes" id="UP000503278"/>
    </source>
</evidence>
<evidence type="ECO:0000313" key="9">
    <source>
        <dbReference type="EMBL" id="QJD96057.1"/>
    </source>
</evidence>
<dbReference type="InterPro" id="IPR000326">
    <property type="entry name" value="PAP2/HPO"/>
</dbReference>
<organism evidence="9 10">
    <name type="scientific">Mucilaginibacter robiniae</name>
    <dbReference type="NCBI Taxonomy" id="2728022"/>
    <lineage>
        <taxon>Bacteria</taxon>
        <taxon>Pseudomonadati</taxon>
        <taxon>Bacteroidota</taxon>
        <taxon>Sphingobacteriia</taxon>
        <taxon>Sphingobacteriales</taxon>
        <taxon>Sphingobacteriaceae</taxon>
        <taxon>Mucilaginibacter</taxon>
    </lineage>
</organism>
<evidence type="ECO:0000256" key="4">
    <source>
        <dbReference type="ARBA" id="ARBA00022801"/>
    </source>
</evidence>
<dbReference type="Gene3D" id="1.20.144.10">
    <property type="entry name" value="Phosphatidic acid phosphatase type 2/haloperoxidase"/>
    <property type="match status" value="1"/>
</dbReference>
<feature type="domain" description="Phosphatidic acid phosphatase type 2/haloperoxidase" evidence="8">
    <location>
        <begin position="20"/>
        <end position="130"/>
    </location>
</feature>